<evidence type="ECO:0000313" key="9">
    <source>
        <dbReference type="EMBL" id="KAL3402236.1"/>
    </source>
</evidence>
<keyword evidence="2" id="KW-0479">Metal-binding</keyword>
<accession>A0ABD2XC38</accession>
<dbReference type="InterPro" id="IPR013087">
    <property type="entry name" value="Znf_C2H2_type"/>
</dbReference>
<gene>
    <name evidence="9" type="ORF">TKK_004768</name>
</gene>
<dbReference type="PROSITE" id="PS50157">
    <property type="entry name" value="ZINC_FINGER_C2H2_2"/>
    <property type="match status" value="1"/>
</dbReference>
<proteinExistence type="predicted"/>
<keyword evidence="4 7" id="KW-0863">Zinc-finger</keyword>
<organism evidence="9 10">
    <name type="scientific">Trichogramma kaykai</name>
    <dbReference type="NCBI Taxonomy" id="54128"/>
    <lineage>
        <taxon>Eukaryota</taxon>
        <taxon>Metazoa</taxon>
        <taxon>Ecdysozoa</taxon>
        <taxon>Arthropoda</taxon>
        <taxon>Hexapoda</taxon>
        <taxon>Insecta</taxon>
        <taxon>Pterygota</taxon>
        <taxon>Neoptera</taxon>
        <taxon>Endopterygota</taxon>
        <taxon>Hymenoptera</taxon>
        <taxon>Apocrita</taxon>
        <taxon>Proctotrupomorpha</taxon>
        <taxon>Chalcidoidea</taxon>
        <taxon>Trichogrammatidae</taxon>
        <taxon>Trichogramma</taxon>
    </lineage>
</organism>
<dbReference type="Pfam" id="PF00096">
    <property type="entry name" value="zf-C2H2"/>
    <property type="match status" value="1"/>
</dbReference>
<evidence type="ECO:0000256" key="3">
    <source>
        <dbReference type="ARBA" id="ARBA00022737"/>
    </source>
</evidence>
<comment type="caution">
    <text evidence="9">The sequence shown here is derived from an EMBL/GenBank/DDBJ whole genome shotgun (WGS) entry which is preliminary data.</text>
</comment>
<keyword evidence="3" id="KW-0677">Repeat</keyword>
<dbReference type="GO" id="GO:0005634">
    <property type="term" value="C:nucleus"/>
    <property type="evidence" value="ECO:0007669"/>
    <property type="project" value="UniProtKB-SubCell"/>
</dbReference>
<evidence type="ECO:0000313" key="10">
    <source>
        <dbReference type="Proteomes" id="UP001627154"/>
    </source>
</evidence>
<dbReference type="InterPro" id="IPR036236">
    <property type="entry name" value="Znf_C2H2_sf"/>
</dbReference>
<dbReference type="AlphaFoldDB" id="A0ABD2XC38"/>
<reference evidence="9 10" key="1">
    <citation type="journal article" date="2024" name="bioRxiv">
        <title>A reference genome for Trichogramma kaykai: A tiny desert-dwelling parasitoid wasp with competing sex-ratio distorters.</title>
        <authorList>
            <person name="Culotta J."/>
            <person name="Lindsey A.R."/>
        </authorList>
    </citation>
    <scope>NUCLEOTIDE SEQUENCE [LARGE SCALE GENOMIC DNA]</scope>
    <source>
        <strain evidence="9 10">KSX58</strain>
    </source>
</reference>
<evidence type="ECO:0000256" key="2">
    <source>
        <dbReference type="ARBA" id="ARBA00022723"/>
    </source>
</evidence>
<sequence>MLVEFQVRDVQRFIQLYDQTFSNKRNLKIHIDTLHKGVKHTCDICGKKFSQKHYLKIHIDSVHNGVTHACDVCGKKFVNKKKDLKLSARHAQLTIASRSRADR</sequence>
<evidence type="ECO:0000256" key="6">
    <source>
        <dbReference type="ARBA" id="ARBA00023242"/>
    </source>
</evidence>
<dbReference type="Proteomes" id="UP001627154">
    <property type="component" value="Unassembled WGS sequence"/>
</dbReference>
<evidence type="ECO:0000259" key="8">
    <source>
        <dbReference type="PROSITE" id="PS50157"/>
    </source>
</evidence>
<comment type="subcellular location">
    <subcellularLocation>
        <location evidence="1">Nucleus</location>
    </subcellularLocation>
</comment>
<feature type="domain" description="C2H2-type" evidence="8">
    <location>
        <begin position="40"/>
        <end position="68"/>
    </location>
</feature>
<evidence type="ECO:0000256" key="4">
    <source>
        <dbReference type="ARBA" id="ARBA00022771"/>
    </source>
</evidence>
<dbReference type="PROSITE" id="PS00028">
    <property type="entry name" value="ZINC_FINGER_C2H2_1"/>
    <property type="match status" value="1"/>
</dbReference>
<dbReference type="PANTHER" id="PTHR24394">
    <property type="entry name" value="ZINC FINGER PROTEIN"/>
    <property type="match status" value="1"/>
</dbReference>
<dbReference type="EMBL" id="JBJJXI010000037">
    <property type="protein sequence ID" value="KAL3402236.1"/>
    <property type="molecule type" value="Genomic_DNA"/>
</dbReference>
<keyword evidence="5" id="KW-0862">Zinc</keyword>
<keyword evidence="10" id="KW-1185">Reference proteome</keyword>
<evidence type="ECO:0000256" key="1">
    <source>
        <dbReference type="ARBA" id="ARBA00004123"/>
    </source>
</evidence>
<dbReference type="FunFam" id="3.30.160.60:FF:000100">
    <property type="entry name" value="Zinc finger 45-like"/>
    <property type="match status" value="1"/>
</dbReference>
<evidence type="ECO:0000256" key="7">
    <source>
        <dbReference type="PROSITE-ProRule" id="PRU00042"/>
    </source>
</evidence>
<keyword evidence="6" id="KW-0539">Nucleus</keyword>
<dbReference type="Gene3D" id="3.30.160.60">
    <property type="entry name" value="Classic Zinc Finger"/>
    <property type="match status" value="1"/>
</dbReference>
<dbReference type="GO" id="GO:0008270">
    <property type="term" value="F:zinc ion binding"/>
    <property type="evidence" value="ECO:0007669"/>
    <property type="project" value="UniProtKB-KW"/>
</dbReference>
<dbReference type="PANTHER" id="PTHR24394:SF44">
    <property type="entry name" value="ZINC FINGER PROTEIN 271-LIKE"/>
    <property type="match status" value="1"/>
</dbReference>
<dbReference type="SMART" id="SM00355">
    <property type="entry name" value="ZnF_C2H2"/>
    <property type="match status" value="1"/>
</dbReference>
<name>A0ABD2XC38_9HYME</name>
<dbReference type="SUPFAM" id="SSF57667">
    <property type="entry name" value="beta-beta-alpha zinc fingers"/>
    <property type="match status" value="1"/>
</dbReference>
<protein>
    <recommendedName>
        <fullName evidence="8">C2H2-type domain-containing protein</fullName>
    </recommendedName>
</protein>
<evidence type="ECO:0000256" key="5">
    <source>
        <dbReference type="ARBA" id="ARBA00022833"/>
    </source>
</evidence>